<dbReference type="CDD" id="cd04301">
    <property type="entry name" value="NAT_SF"/>
    <property type="match status" value="1"/>
</dbReference>
<dbReference type="Gene3D" id="3.90.850.10">
    <property type="entry name" value="Fumarylacetoacetase-like, C-terminal domain"/>
    <property type="match status" value="1"/>
</dbReference>
<dbReference type="PANTHER" id="PTHR43305:SF1">
    <property type="entry name" value="FAMILY N-ACETYLTRANSFERASE, PUTATIVE (AFU_ORTHOLOGUE AFUA_2G01380)-RELATED"/>
    <property type="match status" value="1"/>
</dbReference>
<dbReference type="InterPro" id="IPR052777">
    <property type="entry name" value="Acetyltransferase_Enz"/>
</dbReference>
<gene>
    <name evidence="2" type="ORF">HAND00432_LOCUS867</name>
</gene>
<evidence type="ECO:0000259" key="1">
    <source>
        <dbReference type="PROSITE" id="PS51186"/>
    </source>
</evidence>
<dbReference type="InterPro" id="IPR016181">
    <property type="entry name" value="Acyl_CoA_acyltransferase"/>
</dbReference>
<protein>
    <recommendedName>
        <fullName evidence="1">N-acetyltransferase domain-containing protein</fullName>
    </recommendedName>
</protein>
<dbReference type="SUPFAM" id="SSF56529">
    <property type="entry name" value="FAH"/>
    <property type="match status" value="1"/>
</dbReference>
<accession>A0A6U4N5A2</accession>
<proteinExistence type="predicted"/>
<dbReference type="InterPro" id="IPR036663">
    <property type="entry name" value="Fumarylacetoacetase_C_sf"/>
</dbReference>
<reference evidence="2" key="1">
    <citation type="submission" date="2021-01" db="EMBL/GenBank/DDBJ databases">
        <authorList>
            <person name="Corre E."/>
            <person name="Pelletier E."/>
            <person name="Niang G."/>
            <person name="Scheremetjew M."/>
            <person name="Finn R."/>
            <person name="Kale V."/>
            <person name="Holt S."/>
            <person name="Cochrane G."/>
            <person name="Meng A."/>
            <person name="Brown T."/>
            <person name="Cohen L."/>
        </authorList>
    </citation>
    <scope>NUCLEOTIDE SEQUENCE</scope>
    <source>
        <strain evidence="2">CCMP644</strain>
    </source>
</reference>
<name>A0A6U4N5A2_HEMAN</name>
<feature type="domain" description="N-acetyltransferase" evidence="1">
    <location>
        <begin position="20"/>
        <end position="193"/>
    </location>
</feature>
<sequence length="482" mass="51588">MSESAEIVLVQVREGDSSLRHVRELVFEYTQFLLEQKCDVGSFQDLEVELKELPGRYSPDKGGAMLVAYRSDSHYAHGAMSVHRETVVCKDGTFKDADAIACVAIKGLAEEGVCEIKRLYVREPYRKLGLGALLTRAVIQQAKKLNKYTTVKLDTLERLPYCIAMYTKMGFRACPPYVPNPEGDAVYLELPLPVRAPSGAPEIEAMAEKLVKARNVPNSEVSDCNVSSLVQAYQLHSAISRAGETIHGWKVGATNDAAMQRLGLSTPFRAPLFSPNVRRGPCPVAFEELGVKLSALECEFAFRMAKALPPRQGRACVPNTAYTEEEVWAAVECLMPAIEIAATRSPSKFPPSPETTPSLVADFGLNGVLVLGQPIKASLIDRTTLSEATATLSREGGGKGMSAEGKGTNVMGSPLASLVWLVNSLSCDGVTLEEGAVVSTGAAALLPADKCPWGEKCRVKGVLGGLPAAAGDASVSIDLSEA</sequence>
<dbReference type="InterPro" id="IPR000182">
    <property type="entry name" value="GNAT_dom"/>
</dbReference>
<organism evidence="2">
    <name type="scientific">Hemiselmis andersenii</name>
    <name type="common">Cryptophyte alga</name>
    <dbReference type="NCBI Taxonomy" id="464988"/>
    <lineage>
        <taxon>Eukaryota</taxon>
        <taxon>Cryptophyceae</taxon>
        <taxon>Cryptomonadales</taxon>
        <taxon>Hemiselmidaceae</taxon>
        <taxon>Hemiselmis</taxon>
    </lineage>
</organism>
<dbReference type="EMBL" id="HBFX01001496">
    <property type="protein sequence ID" value="CAD8946349.1"/>
    <property type="molecule type" value="Transcribed_RNA"/>
</dbReference>
<dbReference type="Pfam" id="PF00583">
    <property type="entry name" value="Acetyltransf_1"/>
    <property type="match status" value="1"/>
</dbReference>
<dbReference type="SUPFAM" id="SSF55729">
    <property type="entry name" value="Acyl-CoA N-acyltransferases (Nat)"/>
    <property type="match status" value="1"/>
</dbReference>
<dbReference type="GO" id="GO:0016747">
    <property type="term" value="F:acyltransferase activity, transferring groups other than amino-acyl groups"/>
    <property type="evidence" value="ECO:0007669"/>
    <property type="project" value="InterPro"/>
</dbReference>
<dbReference type="Gene3D" id="3.40.630.30">
    <property type="match status" value="1"/>
</dbReference>
<dbReference type="PROSITE" id="PS51186">
    <property type="entry name" value="GNAT"/>
    <property type="match status" value="1"/>
</dbReference>
<dbReference type="PANTHER" id="PTHR43305">
    <property type="entry name" value="FAMILY N-ACETYLTRANSFERASE, PUTATIVE (AFU_ORTHOLOGUE AFUA_2G01380)-RELATED"/>
    <property type="match status" value="1"/>
</dbReference>
<evidence type="ECO:0000313" key="2">
    <source>
        <dbReference type="EMBL" id="CAD8946349.1"/>
    </source>
</evidence>
<dbReference type="AlphaFoldDB" id="A0A6U4N5A2"/>